<protein>
    <submittedName>
        <fullName evidence="1">Uncharacterized protein</fullName>
    </submittedName>
</protein>
<name>A0A4Y8LMU2_9BACL</name>
<reference evidence="1 2" key="1">
    <citation type="submission" date="2019-03" db="EMBL/GenBank/DDBJ databases">
        <title>Cohnella endophytica sp. nov., a novel endophytic bacterium isolated from bark of Sonneratia apetala.</title>
        <authorList>
            <person name="Tuo L."/>
        </authorList>
    </citation>
    <scope>NUCLEOTIDE SEQUENCE [LARGE SCALE GENOMIC DNA]</scope>
    <source>
        <strain evidence="1 2">CCTCC AB 208254</strain>
    </source>
</reference>
<dbReference type="OrthoDB" id="6694111at2"/>
<evidence type="ECO:0000313" key="1">
    <source>
        <dbReference type="EMBL" id="TFE19167.1"/>
    </source>
</evidence>
<comment type="caution">
    <text evidence="1">The sequence shown here is derived from an EMBL/GenBank/DDBJ whole genome shotgun (WGS) entry which is preliminary data.</text>
</comment>
<sequence>MHFTNTSYCQERNMNIGWFSLHTLPNKSVLGYSQDNHWVVVSNTEMKIIGSEKSYLYLLNVLEEPLEKFKIKLNNQITNEQIPEFPYLELIRFTLKEGSAYWIELALNWIDGLLNHEKQVLIELLNSIMKNNKYSQKLRHRTQKVIKRIDIL</sequence>
<organism evidence="1 2">
    <name type="scientific">Cohnella luojiensis</name>
    <dbReference type="NCBI Taxonomy" id="652876"/>
    <lineage>
        <taxon>Bacteria</taxon>
        <taxon>Bacillati</taxon>
        <taxon>Bacillota</taxon>
        <taxon>Bacilli</taxon>
        <taxon>Bacillales</taxon>
        <taxon>Paenibacillaceae</taxon>
        <taxon>Cohnella</taxon>
    </lineage>
</organism>
<keyword evidence="2" id="KW-1185">Reference proteome</keyword>
<gene>
    <name evidence="1" type="ORF">E2980_23715</name>
</gene>
<evidence type="ECO:0000313" key="2">
    <source>
        <dbReference type="Proteomes" id="UP000297900"/>
    </source>
</evidence>
<dbReference type="RefSeq" id="WP_135154703.1">
    <property type="nucleotide sequence ID" value="NZ_SOMN01000092.1"/>
</dbReference>
<dbReference type="EMBL" id="SOMN01000092">
    <property type="protein sequence ID" value="TFE19167.1"/>
    <property type="molecule type" value="Genomic_DNA"/>
</dbReference>
<accession>A0A4Y8LMU2</accession>
<proteinExistence type="predicted"/>
<dbReference type="Proteomes" id="UP000297900">
    <property type="component" value="Unassembled WGS sequence"/>
</dbReference>
<dbReference type="AlphaFoldDB" id="A0A4Y8LMU2"/>